<comment type="caution">
    <text evidence="2">The sequence shown here is derived from an EMBL/GenBank/DDBJ whole genome shotgun (WGS) entry which is preliminary data.</text>
</comment>
<evidence type="ECO:0000256" key="1">
    <source>
        <dbReference type="SAM" id="MobiDB-lite"/>
    </source>
</evidence>
<sequence length="133" mass="14186">MLTVPADGPLNVTRTQEGDTPRHMGPARAPRGFLASNCFLACRRCEAKSQLAGSQLRRYTHLSPGQVLRATPPSPTSSVLQTTLNHDSNIVLAFRSISTHLPGLPCLVNTTTRLPLTPANAKPVPGIRVVGTV</sequence>
<proteinExistence type="predicted"/>
<organism evidence="2 3">
    <name type="scientific">Muraenolepis orangiensis</name>
    <name type="common">Patagonian moray cod</name>
    <dbReference type="NCBI Taxonomy" id="630683"/>
    <lineage>
        <taxon>Eukaryota</taxon>
        <taxon>Metazoa</taxon>
        <taxon>Chordata</taxon>
        <taxon>Craniata</taxon>
        <taxon>Vertebrata</taxon>
        <taxon>Euteleostomi</taxon>
        <taxon>Actinopterygii</taxon>
        <taxon>Neopterygii</taxon>
        <taxon>Teleostei</taxon>
        <taxon>Neoteleostei</taxon>
        <taxon>Acanthomorphata</taxon>
        <taxon>Zeiogadaria</taxon>
        <taxon>Gadariae</taxon>
        <taxon>Gadiformes</taxon>
        <taxon>Muraenolepidoidei</taxon>
        <taxon>Muraenolepididae</taxon>
        <taxon>Muraenolepis</taxon>
    </lineage>
</organism>
<gene>
    <name evidence="2" type="ORF">NHX12_029362</name>
</gene>
<protein>
    <submittedName>
        <fullName evidence="2">Uncharacterized protein</fullName>
    </submittedName>
</protein>
<accession>A0A9Q0EHP3</accession>
<name>A0A9Q0EHP3_9TELE</name>
<dbReference type="EMBL" id="JANIIK010000044">
    <property type="protein sequence ID" value="KAJ3604622.1"/>
    <property type="molecule type" value="Genomic_DNA"/>
</dbReference>
<evidence type="ECO:0000313" key="2">
    <source>
        <dbReference type="EMBL" id="KAJ3604622.1"/>
    </source>
</evidence>
<dbReference type="AlphaFoldDB" id="A0A9Q0EHP3"/>
<reference evidence="2" key="1">
    <citation type="submission" date="2022-07" db="EMBL/GenBank/DDBJ databases">
        <title>Chromosome-level genome of Muraenolepis orangiensis.</title>
        <authorList>
            <person name="Kim J."/>
        </authorList>
    </citation>
    <scope>NUCLEOTIDE SEQUENCE</scope>
    <source>
        <strain evidence="2">KU_S4_2022</strain>
        <tissue evidence="2">Muscle</tissue>
    </source>
</reference>
<dbReference type="Proteomes" id="UP001148018">
    <property type="component" value="Unassembled WGS sequence"/>
</dbReference>
<keyword evidence="3" id="KW-1185">Reference proteome</keyword>
<feature type="region of interest" description="Disordered" evidence="1">
    <location>
        <begin position="1"/>
        <end position="28"/>
    </location>
</feature>
<evidence type="ECO:0000313" key="3">
    <source>
        <dbReference type="Proteomes" id="UP001148018"/>
    </source>
</evidence>